<dbReference type="Pfam" id="PF13855">
    <property type="entry name" value="LRR_8"/>
    <property type="match status" value="1"/>
</dbReference>
<dbReference type="InterPro" id="IPR032675">
    <property type="entry name" value="LRR_dom_sf"/>
</dbReference>
<dbReference type="Pfam" id="PF00560">
    <property type="entry name" value="LRR_1"/>
    <property type="match status" value="1"/>
</dbReference>
<evidence type="ECO:0000256" key="1">
    <source>
        <dbReference type="ARBA" id="ARBA00022614"/>
    </source>
</evidence>
<dbReference type="GO" id="GO:0005615">
    <property type="term" value="C:extracellular space"/>
    <property type="evidence" value="ECO:0007669"/>
    <property type="project" value="TreeGrafter"/>
</dbReference>
<proteinExistence type="predicted"/>
<dbReference type="Gene3D" id="3.80.10.10">
    <property type="entry name" value="Ribonuclease Inhibitor"/>
    <property type="match status" value="2"/>
</dbReference>
<evidence type="ECO:0000313" key="4">
    <source>
        <dbReference type="EMBL" id="KAJ3657239.1"/>
    </source>
</evidence>
<reference evidence="4" key="1">
    <citation type="journal article" date="2023" name="G3 (Bethesda)">
        <title>Whole genome assemblies of Zophobas morio and Tenebrio molitor.</title>
        <authorList>
            <person name="Kaur S."/>
            <person name="Stinson S.A."/>
            <person name="diCenzo G.C."/>
        </authorList>
    </citation>
    <scope>NUCLEOTIDE SEQUENCE</scope>
    <source>
        <strain evidence="4">QUZm001</strain>
    </source>
</reference>
<keyword evidence="1" id="KW-0433">Leucine-rich repeat</keyword>
<dbReference type="FunFam" id="3.80.10.10:FF:001164">
    <property type="entry name" value="GH01279p"/>
    <property type="match status" value="1"/>
</dbReference>
<dbReference type="PROSITE" id="PS51450">
    <property type="entry name" value="LRR"/>
    <property type="match status" value="1"/>
</dbReference>
<dbReference type="EMBL" id="JALNTZ010000004">
    <property type="protein sequence ID" value="KAJ3657239.1"/>
    <property type="molecule type" value="Genomic_DNA"/>
</dbReference>
<dbReference type="InterPro" id="IPR001611">
    <property type="entry name" value="Leu-rich_rpt"/>
</dbReference>
<feature type="signal peptide" evidence="3">
    <location>
        <begin position="1"/>
        <end position="20"/>
    </location>
</feature>
<dbReference type="PANTHER" id="PTHR45712:SF22">
    <property type="entry name" value="INSULIN-LIKE GROWTH FACTOR-BINDING PROTEIN COMPLEX ACID LABILE SUBUNIT"/>
    <property type="match status" value="1"/>
</dbReference>
<dbReference type="InterPro" id="IPR026906">
    <property type="entry name" value="LRR_5"/>
</dbReference>
<dbReference type="Pfam" id="PF13306">
    <property type="entry name" value="LRR_5"/>
    <property type="match status" value="1"/>
</dbReference>
<name>A0AA38IQ66_9CUCU</name>
<gene>
    <name evidence="4" type="ORF">Zmor_016251</name>
</gene>
<organism evidence="4 5">
    <name type="scientific">Zophobas morio</name>
    <dbReference type="NCBI Taxonomy" id="2755281"/>
    <lineage>
        <taxon>Eukaryota</taxon>
        <taxon>Metazoa</taxon>
        <taxon>Ecdysozoa</taxon>
        <taxon>Arthropoda</taxon>
        <taxon>Hexapoda</taxon>
        <taxon>Insecta</taxon>
        <taxon>Pterygota</taxon>
        <taxon>Neoptera</taxon>
        <taxon>Endopterygota</taxon>
        <taxon>Coleoptera</taxon>
        <taxon>Polyphaga</taxon>
        <taxon>Cucujiformia</taxon>
        <taxon>Tenebrionidae</taxon>
        <taxon>Zophobas</taxon>
    </lineage>
</organism>
<evidence type="ECO:0000256" key="3">
    <source>
        <dbReference type="SAM" id="SignalP"/>
    </source>
</evidence>
<comment type="caution">
    <text evidence="4">The sequence shown here is derived from an EMBL/GenBank/DDBJ whole genome shotgun (WGS) entry which is preliminary data.</text>
</comment>
<dbReference type="InterPro" id="IPR003591">
    <property type="entry name" value="Leu-rich_rpt_typical-subtyp"/>
</dbReference>
<evidence type="ECO:0000256" key="2">
    <source>
        <dbReference type="ARBA" id="ARBA00022737"/>
    </source>
</evidence>
<keyword evidence="5" id="KW-1185">Reference proteome</keyword>
<keyword evidence="3" id="KW-0732">Signal</keyword>
<keyword evidence="2" id="KW-0677">Repeat</keyword>
<evidence type="ECO:0000313" key="5">
    <source>
        <dbReference type="Proteomes" id="UP001168821"/>
    </source>
</evidence>
<dbReference type="SUPFAM" id="SSF52047">
    <property type="entry name" value="RNI-like"/>
    <property type="match status" value="1"/>
</dbReference>
<sequence>MKIAQFSFCVITILVSECSCQEITYKNVTFFDNHMIITTTHQGRSLQEFLPDDPVESLTILGTIPVLYKDAIINVSNVRELHLYNNKIEQIHPEAFKNLVGVELLEMKYSDFITIKKGIFNDLAIRKLIVAYNHQLETVEEGAFDNPHIETLELTVSVIKTLPKNIFQKMAKLKTLDLTGNLLSSIPPEFLKLGLESVYFSYNRLTSIPGGVFTGHQTLQEVNLADNNVSLIDSSAFDHMLQLKSVNLAHNKLTTIDPEWFYNSSSVTRLNLHRNFFEDIPDEAFKNLHGEVEKIVLSECRVKNISCGAFKGIKMVRSLDLRMNEIEKWDAGFLTGLKEIRSLMLSANKIKCPDGDFNDVFKAEYTYVGLNPLDVDCLEKIEDWMKLESSKGHVVCTEESCFD</sequence>
<dbReference type="InterPro" id="IPR050333">
    <property type="entry name" value="SLRP"/>
</dbReference>
<dbReference type="PANTHER" id="PTHR45712">
    <property type="entry name" value="AGAP008170-PA"/>
    <property type="match status" value="1"/>
</dbReference>
<protein>
    <submittedName>
        <fullName evidence="4">Uncharacterized protein</fullName>
    </submittedName>
</protein>
<accession>A0AA38IQ66</accession>
<dbReference type="Proteomes" id="UP001168821">
    <property type="component" value="Unassembled WGS sequence"/>
</dbReference>
<dbReference type="AlphaFoldDB" id="A0AA38IQ66"/>
<dbReference type="SMART" id="SM00369">
    <property type="entry name" value="LRR_TYP"/>
    <property type="match status" value="7"/>
</dbReference>
<feature type="chain" id="PRO_5041467985" evidence="3">
    <location>
        <begin position="21"/>
        <end position="403"/>
    </location>
</feature>